<dbReference type="Gene3D" id="3.40.50.2000">
    <property type="entry name" value="Glycogen Phosphorylase B"/>
    <property type="match status" value="2"/>
</dbReference>
<dbReference type="PANTHER" id="PTHR45871:SF1">
    <property type="entry name" value="PHOSPHATIDYLINOSITOL N-ACETYLGLUCOSAMINYLTRANSFERASE SUBUNIT A"/>
    <property type="match status" value="1"/>
</dbReference>
<dbReference type="Proteomes" id="UP000309186">
    <property type="component" value="Unassembled WGS sequence"/>
</dbReference>
<dbReference type="OrthoDB" id="9814639at2"/>
<name>A0A5R9Q3K3_9GAMM</name>
<dbReference type="AlphaFoldDB" id="A0A5R9Q3K3"/>
<dbReference type="SUPFAM" id="SSF53756">
    <property type="entry name" value="UDP-Glycosyltransferase/glycogen phosphorylase"/>
    <property type="match status" value="1"/>
</dbReference>
<proteinExistence type="predicted"/>
<reference evidence="2 3" key="1">
    <citation type="submission" date="2018-01" db="EMBL/GenBank/DDBJ databases">
        <title>Co-occurrence of chitin degradation, pigmentation and bioactivity in marine Pseudoalteromonas.</title>
        <authorList>
            <person name="Paulsen S."/>
            <person name="Gram L."/>
            <person name="Machado H."/>
        </authorList>
    </citation>
    <scope>NUCLEOTIDE SEQUENCE [LARGE SCALE GENOMIC DNA]</scope>
    <source>
        <strain evidence="2 3">S3663</strain>
    </source>
</reference>
<feature type="domain" description="Glycosyltransferase subfamily 4-like N-terminal" evidence="1">
    <location>
        <begin position="15"/>
        <end position="158"/>
    </location>
</feature>
<organism evidence="2 3">
    <name type="scientific">Pseudoalteromonas phenolica</name>
    <dbReference type="NCBI Taxonomy" id="161398"/>
    <lineage>
        <taxon>Bacteria</taxon>
        <taxon>Pseudomonadati</taxon>
        <taxon>Pseudomonadota</taxon>
        <taxon>Gammaproteobacteria</taxon>
        <taxon>Alteromonadales</taxon>
        <taxon>Pseudoalteromonadaceae</taxon>
        <taxon>Pseudoalteromonas</taxon>
    </lineage>
</organism>
<gene>
    <name evidence="2" type="ORF">C1E24_07000</name>
</gene>
<dbReference type="PANTHER" id="PTHR45871">
    <property type="entry name" value="N-ACETYLGLUCOSAMINYL-PHOSPHATIDYLINOSITOL BIOSYNTHETIC PROTEIN"/>
    <property type="match status" value="1"/>
</dbReference>
<sequence length="355" mass="39907">MKKLNILLITKNFHMGGAEVHVCDLANQLSESGHHVVLISNAGGQTEHLVPQVEHHALKVNDINYLKNLFFIKKIIKEQQIDIVHGHQRLGISLAIMASKLTGTPNVATIHGQLKYDIRSFMIRRWVQQLICVRSNTYEQTKKYPKLHQNSSLILNGVRPYPLSKNKEPFTLMYGSRIDKRHFAVLTMLIKDVLPELYQLNNDVKLLVFGEGKFSSELKELIEQTNSSLGKQVIDFRGYTSELGLEYQQAGLALACARSAMDALCNNTAVLPVNVHNLGEPITTKNFSALMANNFEPTTFPAPTPQGLIQQISKYLDNPAYYQQQVELLQQDISANLTLQGAVEKTLKLYQSSLV</sequence>
<protein>
    <recommendedName>
        <fullName evidence="1">Glycosyltransferase subfamily 4-like N-terminal domain-containing protein</fullName>
    </recommendedName>
</protein>
<evidence type="ECO:0000313" key="3">
    <source>
        <dbReference type="Proteomes" id="UP000309186"/>
    </source>
</evidence>
<accession>A0A5R9Q3K3</accession>
<dbReference type="EMBL" id="PPSW01000009">
    <property type="protein sequence ID" value="TLX47733.1"/>
    <property type="molecule type" value="Genomic_DNA"/>
</dbReference>
<dbReference type="CDD" id="cd03801">
    <property type="entry name" value="GT4_PimA-like"/>
    <property type="match status" value="1"/>
</dbReference>
<evidence type="ECO:0000313" key="2">
    <source>
        <dbReference type="EMBL" id="TLX47733.1"/>
    </source>
</evidence>
<comment type="caution">
    <text evidence="2">The sequence shown here is derived from an EMBL/GenBank/DDBJ whole genome shotgun (WGS) entry which is preliminary data.</text>
</comment>
<dbReference type="RefSeq" id="WP_138480051.1">
    <property type="nucleotide sequence ID" value="NZ_PPSW01000009.1"/>
</dbReference>
<dbReference type="Pfam" id="PF13439">
    <property type="entry name" value="Glyco_transf_4"/>
    <property type="match status" value="1"/>
</dbReference>
<evidence type="ECO:0000259" key="1">
    <source>
        <dbReference type="Pfam" id="PF13439"/>
    </source>
</evidence>
<dbReference type="GO" id="GO:0016757">
    <property type="term" value="F:glycosyltransferase activity"/>
    <property type="evidence" value="ECO:0007669"/>
    <property type="project" value="UniProtKB-ARBA"/>
</dbReference>
<dbReference type="InterPro" id="IPR028098">
    <property type="entry name" value="Glyco_trans_4-like_N"/>
</dbReference>